<dbReference type="InterPro" id="IPR050131">
    <property type="entry name" value="Peptidase_S8_subtilisin-like"/>
</dbReference>
<evidence type="ECO:0000256" key="4">
    <source>
        <dbReference type="ARBA" id="ARBA00022801"/>
    </source>
</evidence>
<sequence length="400" mass="41763">MRTTTLFALLPLALAAPSTKRAQPAPVIKPRGATLVENKYIVKMKSGVKSDAMSSTMSTFSANAEHVYNTGKFNGFASTLTPEELETLRNDESVDYIEQDAIMTIKATQRNADWGLARLSSKKAGSTTYTYDDSAGEGTCAYIVDTGIDIKHPEFEGRAEWLANYADKKDEDGQGHGTHVAGTIGSKTYGVAKKTKLFAVKVLDSDGSGTNSQVIAGMDFVVTDAKGQQCPKGVVVNMSLGGTKSQSVNAAAADIIDAGIFLAVAAGNEAADAGTSSPASEESVCTVGATTKDDELAEYSNFGQLVDILAPGTDIKSTWLNGKTNTISGTSMASPHIAGLAAYLLGLGTAPTDPVPRSTANLLANNGAEGGNGTSRSPFTRRFNNRTARAALPVKIESVV</sequence>
<evidence type="ECO:0000256" key="7">
    <source>
        <dbReference type="RuleBase" id="RU003355"/>
    </source>
</evidence>
<keyword evidence="2 6" id="KW-0645">Protease</keyword>
<dbReference type="InterPro" id="IPR022398">
    <property type="entry name" value="Peptidase_S8_His-AS"/>
</dbReference>
<evidence type="ECO:0000313" key="11">
    <source>
        <dbReference type="EMBL" id="KAK8074248.1"/>
    </source>
</evidence>
<dbReference type="PANTHER" id="PTHR43806:SF58">
    <property type="entry name" value="ALKALINE PROTEASE 1-RELATED"/>
    <property type="match status" value="1"/>
</dbReference>
<feature type="domain" description="Inhibitor I9" evidence="10">
    <location>
        <begin position="39"/>
        <end position="105"/>
    </location>
</feature>
<evidence type="ECO:0000256" key="2">
    <source>
        <dbReference type="ARBA" id="ARBA00022670"/>
    </source>
</evidence>
<keyword evidence="4 6" id="KW-0378">Hydrolase</keyword>
<organism evidence="11 12">
    <name type="scientific">Apiospora phragmitis</name>
    <dbReference type="NCBI Taxonomy" id="2905665"/>
    <lineage>
        <taxon>Eukaryota</taxon>
        <taxon>Fungi</taxon>
        <taxon>Dikarya</taxon>
        <taxon>Ascomycota</taxon>
        <taxon>Pezizomycotina</taxon>
        <taxon>Sordariomycetes</taxon>
        <taxon>Xylariomycetidae</taxon>
        <taxon>Amphisphaeriales</taxon>
        <taxon>Apiosporaceae</taxon>
        <taxon>Apiospora</taxon>
    </lineage>
</organism>
<feature type="chain" id="PRO_5046225839" evidence="8">
    <location>
        <begin position="16"/>
        <end position="400"/>
    </location>
</feature>
<evidence type="ECO:0000259" key="9">
    <source>
        <dbReference type="Pfam" id="PF00082"/>
    </source>
</evidence>
<name>A0ABR1VSL6_9PEZI</name>
<keyword evidence="12" id="KW-1185">Reference proteome</keyword>
<protein>
    <submittedName>
        <fullName evidence="11">Peptidase S8/S53 domain-containing protein</fullName>
    </submittedName>
</protein>
<evidence type="ECO:0000256" key="6">
    <source>
        <dbReference type="PROSITE-ProRule" id="PRU01240"/>
    </source>
</evidence>
<dbReference type="Gene3D" id="3.30.70.80">
    <property type="entry name" value="Peptidase S8 propeptide/proteinase inhibitor I9"/>
    <property type="match status" value="1"/>
</dbReference>
<dbReference type="CDD" id="cd04077">
    <property type="entry name" value="Peptidases_S8_PCSK9_ProteinaseK_like"/>
    <property type="match status" value="1"/>
</dbReference>
<dbReference type="InterPro" id="IPR010259">
    <property type="entry name" value="S8pro/Inhibitor_I9"/>
</dbReference>
<dbReference type="InterPro" id="IPR015500">
    <property type="entry name" value="Peptidase_S8_subtilisin-rel"/>
</dbReference>
<proteinExistence type="inferred from homology"/>
<accession>A0ABR1VSL6</accession>
<comment type="caution">
    <text evidence="11">The sequence shown here is derived from an EMBL/GenBank/DDBJ whole genome shotgun (WGS) entry which is preliminary data.</text>
</comment>
<feature type="signal peptide" evidence="8">
    <location>
        <begin position="1"/>
        <end position="15"/>
    </location>
</feature>
<dbReference type="Proteomes" id="UP001480595">
    <property type="component" value="Unassembled WGS sequence"/>
</dbReference>
<dbReference type="PROSITE" id="PS00137">
    <property type="entry name" value="SUBTILASE_HIS"/>
    <property type="match status" value="1"/>
</dbReference>
<dbReference type="Gene3D" id="3.40.50.200">
    <property type="entry name" value="Peptidase S8/S53 domain"/>
    <property type="match status" value="1"/>
</dbReference>
<dbReference type="InterPro" id="IPR023827">
    <property type="entry name" value="Peptidase_S8_Asp-AS"/>
</dbReference>
<evidence type="ECO:0000256" key="1">
    <source>
        <dbReference type="ARBA" id="ARBA00011073"/>
    </source>
</evidence>
<comment type="similarity">
    <text evidence="1 6 7">Belongs to the peptidase S8 family.</text>
</comment>
<dbReference type="InterPro" id="IPR037045">
    <property type="entry name" value="S8pro/Inhibitor_I9_sf"/>
</dbReference>
<evidence type="ECO:0000259" key="10">
    <source>
        <dbReference type="Pfam" id="PF05922"/>
    </source>
</evidence>
<feature type="active site" description="Charge relay system" evidence="6">
    <location>
        <position position="331"/>
    </location>
</feature>
<gene>
    <name evidence="11" type="ORF">PG994_005147</name>
</gene>
<dbReference type="PROSITE" id="PS00138">
    <property type="entry name" value="SUBTILASE_SER"/>
    <property type="match status" value="1"/>
</dbReference>
<feature type="active site" description="Charge relay system" evidence="6">
    <location>
        <position position="145"/>
    </location>
</feature>
<dbReference type="SUPFAM" id="SSF52743">
    <property type="entry name" value="Subtilisin-like"/>
    <property type="match status" value="1"/>
</dbReference>
<keyword evidence="3 8" id="KW-0732">Signal</keyword>
<evidence type="ECO:0000256" key="5">
    <source>
        <dbReference type="ARBA" id="ARBA00022825"/>
    </source>
</evidence>
<dbReference type="InterPro" id="IPR000209">
    <property type="entry name" value="Peptidase_S8/S53_dom"/>
</dbReference>
<evidence type="ECO:0000256" key="8">
    <source>
        <dbReference type="SAM" id="SignalP"/>
    </source>
</evidence>
<dbReference type="InterPro" id="IPR023828">
    <property type="entry name" value="Peptidase_S8_Ser-AS"/>
</dbReference>
<feature type="domain" description="Peptidase S8/S53" evidence="9">
    <location>
        <begin position="143"/>
        <end position="345"/>
    </location>
</feature>
<evidence type="ECO:0000256" key="3">
    <source>
        <dbReference type="ARBA" id="ARBA00022729"/>
    </source>
</evidence>
<evidence type="ECO:0000313" key="12">
    <source>
        <dbReference type="Proteomes" id="UP001480595"/>
    </source>
</evidence>
<dbReference type="GeneID" id="92089619"/>
<reference evidence="11 12" key="1">
    <citation type="submission" date="2023-01" db="EMBL/GenBank/DDBJ databases">
        <title>Analysis of 21 Apiospora genomes using comparative genomics revels a genus with tremendous synthesis potential of carbohydrate active enzymes and secondary metabolites.</title>
        <authorList>
            <person name="Sorensen T."/>
        </authorList>
    </citation>
    <scope>NUCLEOTIDE SEQUENCE [LARGE SCALE GENOMIC DNA]</scope>
    <source>
        <strain evidence="11 12">CBS 135458</strain>
    </source>
</reference>
<dbReference type="InterPro" id="IPR034193">
    <property type="entry name" value="PCSK9_ProteinaseK-like"/>
</dbReference>
<dbReference type="PROSITE" id="PS00136">
    <property type="entry name" value="SUBTILASE_ASP"/>
    <property type="match status" value="1"/>
</dbReference>
<dbReference type="RefSeq" id="XP_066718723.1">
    <property type="nucleotide sequence ID" value="XM_066856556.1"/>
</dbReference>
<feature type="active site" description="Charge relay system" evidence="6">
    <location>
        <position position="176"/>
    </location>
</feature>
<dbReference type="SUPFAM" id="SSF54897">
    <property type="entry name" value="Protease propeptides/inhibitors"/>
    <property type="match status" value="1"/>
</dbReference>
<keyword evidence="5 6" id="KW-0720">Serine protease</keyword>
<dbReference type="PANTHER" id="PTHR43806">
    <property type="entry name" value="PEPTIDASE S8"/>
    <property type="match status" value="1"/>
</dbReference>
<dbReference type="PRINTS" id="PR00723">
    <property type="entry name" value="SUBTILISIN"/>
</dbReference>
<dbReference type="PROSITE" id="PS51892">
    <property type="entry name" value="SUBTILASE"/>
    <property type="match status" value="1"/>
</dbReference>
<dbReference type="EMBL" id="JAQQWL010000005">
    <property type="protein sequence ID" value="KAK8074248.1"/>
    <property type="molecule type" value="Genomic_DNA"/>
</dbReference>
<dbReference type="Pfam" id="PF05922">
    <property type="entry name" value="Inhibitor_I9"/>
    <property type="match status" value="1"/>
</dbReference>
<dbReference type="Pfam" id="PF00082">
    <property type="entry name" value="Peptidase_S8"/>
    <property type="match status" value="1"/>
</dbReference>
<dbReference type="InterPro" id="IPR036852">
    <property type="entry name" value="Peptidase_S8/S53_dom_sf"/>
</dbReference>